<gene>
    <name evidence="2" type="ORF">D3Z39_08970</name>
</gene>
<organism evidence="2 3">
    <name type="scientific">Anaerotruncus colihominis</name>
    <dbReference type="NCBI Taxonomy" id="169435"/>
    <lineage>
        <taxon>Bacteria</taxon>
        <taxon>Bacillati</taxon>
        <taxon>Bacillota</taxon>
        <taxon>Clostridia</taxon>
        <taxon>Eubacteriales</taxon>
        <taxon>Oscillospiraceae</taxon>
        <taxon>Anaerotruncus</taxon>
    </lineage>
</organism>
<dbReference type="EMBL" id="QXWZ01000014">
    <property type="protein sequence ID" value="NBI79001.1"/>
    <property type="molecule type" value="Genomic_DNA"/>
</dbReference>
<dbReference type="InterPro" id="IPR010281">
    <property type="entry name" value="DUF885"/>
</dbReference>
<protein>
    <submittedName>
        <fullName evidence="2">DUF885 domain-containing protein</fullName>
    </submittedName>
</protein>
<feature type="signal peptide" evidence="1">
    <location>
        <begin position="1"/>
        <end position="27"/>
    </location>
</feature>
<dbReference type="PANTHER" id="PTHR33361:SF2">
    <property type="entry name" value="DUF885 DOMAIN-CONTAINING PROTEIN"/>
    <property type="match status" value="1"/>
</dbReference>
<sequence>MGGTCLIKIKKIAALLTAGMLAFFSAACNGPVPFGGAGEDGGHVNADEERARFDEYLEEDFVATLESDLLTLHYTLKDPAAYGIEDVEPTFGDVQPPLLSDYDEEIDRLKGFDRTLLTKEQQELYEMLMRFYRQERGALEQGYAYYSEPCAPDGGVQASLPITLSEYQFYTEQDVQDYIALLGDVGRYYDDLVKYEEERARRGLFMTDDMVDQVIEGCRIFIANPERNVLIATFETRLDTLDSLDEQTRAHYIEQNHAVVMDTVIPAYERMMEGFEKLKGTGVNPGGLSHLEKGKGYYEYLARSLTGVDAAPEELARRIDERFGELFSRMFLLLGDDETSERLMEEMDAFLEADRGEPREQIDFLHAASKGIFPDAGDISYNVLYVDPSLEDSTAPAFYMIPPADAPAENRLYINQGRDSGTILYATLAHEAYPGHMYQNNYFISTNPAMLRHLLSYMGYSEGWGTYAELYSYELAGLDDPVLVELLQINNEFSLGVLARSDIGIHYQGWTVEQFAAYLDDFGFDTNDAEDFYWMIVADPGAYLPYYIGYLEMIDIIDDARAQLGGQFDILAVHKAILDAGPQPFDMVRAHVQEYIDSVHGTQALHSLEQAA</sequence>
<feature type="chain" id="PRO_5038929952" evidence="1">
    <location>
        <begin position="28"/>
        <end position="612"/>
    </location>
</feature>
<name>A0A845RJR1_9FIRM</name>
<keyword evidence="1" id="KW-0732">Signal</keyword>
<dbReference type="AlphaFoldDB" id="A0A845RJR1"/>
<dbReference type="Proteomes" id="UP000446348">
    <property type="component" value="Unassembled WGS sequence"/>
</dbReference>
<evidence type="ECO:0000313" key="3">
    <source>
        <dbReference type="Proteomes" id="UP000446348"/>
    </source>
</evidence>
<proteinExistence type="predicted"/>
<dbReference type="Pfam" id="PF05960">
    <property type="entry name" value="DUF885"/>
    <property type="match status" value="1"/>
</dbReference>
<evidence type="ECO:0000256" key="1">
    <source>
        <dbReference type="SAM" id="SignalP"/>
    </source>
</evidence>
<reference evidence="2 3" key="1">
    <citation type="submission" date="2018-08" db="EMBL/GenBank/DDBJ databases">
        <title>Murine metabolic-syndrome-specific gut microbial biobank.</title>
        <authorList>
            <person name="Liu C."/>
        </authorList>
    </citation>
    <scope>NUCLEOTIDE SEQUENCE [LARGE SCALE GENOMIC DNA]</scope>
    <source>
        <strain evidence="2 3">X69</strain>
    </source>
</reference>
<evidence type="ECO:0000313" key="2">
    <source>
        <dbReference type="EMBL" id="NBI79001.1"/>
    </source>
</evidence>
<dbReference type="PANTHER" id="PTHR33361">
    <property type="entry name" value="GLR0591 PROTEIN"/>
    <property type="match status" value="1"/>
</dbReference>
<accession>A0A845RJR1</accession>
<comment type="caution">
    <text evidence="2">The sequence shown here is derived from an EMBL/GenBank/DDBJ whole genome shotgun (WGS) entry which is preliminary data.</text>
</comment>